<reference evidence="1 2" key="1">
    <citation type="submission" date="2024-04" db="EMBL/GenBank/DDBJ databases">
        <title>Luteolibacter sp. isolated from soil.</title>
        <authorList>
            <person name="An J."/>
        </authorList>
    </citation>
    <scope>NUCLEOTIDE SEQUENCE [LARGE SCALE GENOMIC DNA]</scope>
    <source>
        <strain evidence="1 2">Y139</strain>
    </source>
</reference>
<protein>
    <submittedName>
        <fullName evidence="1">Uncharacterized protein</fullName>
    </submittedName>
</protein>
<sequence>MAHENREEIISALLPYLEDSSDYSRYLDAMAAKGSPSASLQVAKALLMSYSFSGDQGLLREAIDALKVACDSEDFASRHIYAAAVAAQAVKDAGSGNANLTAAVKWLAESADKGKPVPYDFRCPLVGDIYGVKELFSPAFYGAVINHILAVRVTSSPVLDAISGDRLSKLPGADKIKTATEEFIDKQARHKETQDKSRELCRLAIASYEHILRDALTDDERCLAELLRYTAKSDTETNSPVVLNDWIHKSEVEFQRIRNLYVGKLGEL</sequence>
<keyword evidence="2" id="KW-1185">Reference proteome</keyword>
<proteinExistence type="predicted"/>
<name>A0ABU9B4E5_9BACT</name>
<dbReference type="Proteomes" id="UP001371305">
    <property type="component" value="Unassembled WGS sequence"/>
</dbReference>
<evidence type="ECO:0000313" key="1">
    <source>
        <dbReference type="EMBL" id="MEK7954211.1"/>
    </source>
</evidence>
<comment type="caution">
    <text evidence="1">The sequence shown here is derived from an EMBL/GenBank/DDBJ whole genome shotgun (WGS) entry which is preliminary data.</text>
</comment>
<evidence type="ECO:0000313" key="2">
    <source>
        <dbReference type="Proteomes" id="UP001371305"/>
    </source>
</evidence>
<accession>A0ABU9B4E5</accession>
<organism evidence="1 2">
    <name type="scientific">Luteolibacter soli</name>
    <dbReference type="NCBI Taxonomy" id="3135280"/>
    <lineage>
        <taxon>Bacteria</taxon>
        <taxon>Pseudomonadati</taxon>
        <taxon>Verrucomicrobiota</taxon>
        <taxon>Verrucomicrobiia</taxon>
        <taxon>Verrucomicrobiales</taxon>
        <taxon>Verrucomicrobiaceae</taxon>
        <taxon>Luteolibacter</taxon>
    </lineage>
</organism>
<gene>
    <name evidence="1" type="ORF">WKV53_27080</name>
</gene>
<dbReference type="EMBL" id="JBBUKT010000017">
    <property type="protein sequence ID" value="MEK7954211.1"/>
    <property type="molecule type" value="Genomic_DNA"/>
</dbReference>
<dbReference type="RefSeq" id="WP_341407979.1">
    <property type="nucleotide sequence ID" value="NZ_JBBUKT010000017.1"/>
</dbReference>